<sequence>MPIANIKNLSIETEQRLHAVIKKKKKKDRYEFLRNTYLIASLLLLLGFFAFLNFAEIEASFDPFSTFANIIVNPFYLIIMALIALFFVYHNYYQKKLKKEKDKLNAVRIEVIDYLDDSKNMNLQEQVALIKKVMKEEYDINLYVKNK</sequence>
<dbReference type="EMBL" id="JBDIML010000001">
    <property type="protein sequence ID" value="MEN2766651.1"/>
    <property type="molecule type" value="Genomic_DNA"/>
</dbReference>
<keyword evidence="1" id="KW-0812">Transmembrane</keyword>
<gene>
    <name evidence="2" type="ORF">ABC228_05570</name>
</gene>
<keyword evidence="1" id="KW-1133">Transmembrane helix</keyword>
<reference evidence="2 3" key="1">
    <citation type="submission" date="2024-05" db="EMBL/GenBank/DDBJ databases">
        <authorList>
            <person name="Haq I."/>
            <person name="Ullah Z."/>
            <person name="Ahmad R."/>
            <person name="Li M."/>
            <person name="Tong Y."/>
        </authorList>
    </citation>
    <scope>NUCLEOTIDE SEQUENCE [LARGE SCALE GENOMIC DNA]</scope>
    <source>
        <strain evidence="2 3">16A2E</strain>
    </source>
</reference>
<protein>
    <submittedName>
        <fullName evidence="2">DUF2663 family protein</fullName>
    </submittedName>
</protein>
<name>A0ABU9XG18_9BACI</name>
<dbReference type="Proteomes" id="UP001444625">
    <property type="component" value="Unassembled WGS sequence"/>
</dbReference>
<dbReference type="RefSeq" id="WP_345824096.1">
    <property type="nucleotide sequence ID" value="NZ_JBDIML010000001.1"/>
</dbReference>
<evidence type="ECO:0000313" key="2">
    <source>
        <dbReference type="EMBL" id="MEN2766651.1"/>
    </source>
</evidence>
<evidence type="ECO:0000313" key="3">
    <source>
        <dbReference type="Proteomes" id="UP001444625"/>
    </source>
</evidence>
<proteinExistence type="predicted"/>
<evidence type="ECO:0000256" key="1">
    <source>
        <dbReference type="SAM" id="Phobius"/>
    </source>
</evidence>
<dbReference type="InterPro" id="IPR020210">
    <property type="entry name" value="Uncharacterised_YpbF_TM"/>
</dbReference>
<keyword evidence="1" id="KW-0472">Membrane</keyword>
<comment type="caution">
    <text evidence="2">The sequence shown here is derived from an EMBL/GenBank/DDBJ whole genome shotgun (WGS) entry which is preliminary data.</text>
</comment>
<organism evidence="2 3">
    <name type="scientific">Ornithinibacillus xuwenensis</name>
    <dbReference type="NCBI Taxonomy" id="3144668"/>
    <lineage>
        <taxon>Bacteria</taxon>
        <taxon>Bacillati</taxon>
        <taxon>Bacillota</taxon>
        <taxon>Bacilli</taxon>
        <taxon>Bacillales</taxon>
        <taxon>Bacillaceae</taxon>
        <taxon>Ornithinibacillus</taxon>
    </lineage>
</organism>
<accession>A0ABU9XG18</accession>
<dbReference type="Pfam" id="PF10864">
    <property type="entry name" value="DUF2663"/>
    <property type="match status" value="1"/>
</dbReference>
<feature type="transmembrane region" description="Helical" evidence="1">
    <location>
        <begin position="75"/>
        <end position="93"/>
    </location>
</feature>
<keyword evidence="3" id="KW-1185">Reference proteome</keyword>
<feature type="transmembrane region" description="Helical" evidence="1">
    <location>
        <begin position="32"/>
        <end position="55"/>
    </location>
</feature>